<evidence type="ECO:0000256" key="3">
    <source>
        <dbReference type="ARBA" id="ARBA00022475"/>
    </source>
</evidence>
<dbReference type="Gene3D" id="1.10.3730.20">
    <property type="match status" value="1"/>
</dbReference>
<evidence type="ECO:0000256" key="2">
    <source>
        <dbReference type="ARBA" id="ARBA00022448"/>
    </source>
</evidence>
<keyword evidence="3" id="KW-1003">Cell membrane</keyword>
<keyword evidence="2" id="KW-0813">Transport</keyword>
<evidence type="ECO:0000256" key="5">
    <source>
        <dbReference type="ARBA" id="ARBA00022989"/>
    </source>
</evidence>
<reference evidence="10" key="2">
    <citation type="submission" date="2018-10" db="EMBL/GenBank/DDBJ databases">
        <authorList>
            <person name="Wang Y."/>
            <person name="Wang J."/>
            <person name="Yang X."/>
            <person name="Wang Z."/>
            <person name="Huang Y."/>
        </authorList>
    </citation>
    <scope>NUCLEOTIDE SEQUENCE [LARGE SCALE GENOMIC DNA]</scope>
    <source>
        <strain evidence="10">J015</strain>
    </source>
</reference>
<dbReference type="AlphaFoldDB" id="A0A3B0EYY4"/>
<sequence>MGWVFLAGAILSEVTATLSLRAAINGGRTWYYIVATGYPFAFFLLSAALNTGIGLGVAYGIWAAVGVALTALASRWIFKEPITRVMAIGIMLIMAGVLLIETGSAH</sequence>
<keyword evidence="5 8" id="KW-1133">Transmembrane helix</keyword>
<dbReference type="PANTHER" id="PTHR30561">
    <property type="entry name" value="SMR FAMILY PROTON-DEPENDENT DRUG EFFLUX TRANSPORTER SUGE"/>
    <property type="match status" value="1"/>
</dbReference>
<evidence type="ECO:0000256" key="4">
    <source>
        <dbReference type="ARBA" id="ARBA00022692"/>
    </source>
</evidence>
<evidence type="ECO:0000256" key="7">
    <source>
        <dbReference type="RuleBase" id="RU003942"/>
    </source>
</evidence>
<dbReference type="RefSeq" id="WP_120693674.1">
    <property type="nucleotide sequence ID" value="NZ_RBNH01000029.1"/>
</dbReference>
<dbReference type="InterPro" id="IPR000390">
    <property type="entry name" value="Small_drug/metabolite_transptr"/>
</dbReference>
<evidence type="ECO:0000256" key="1">
    <source>
        <dbReference type="ARBA" id="ARBA00004651"/>
    </source>
</evidence>
<accession>A0A3B0EYY4</accession>
<evidence type="ECO:0000256" key="8">
    <source>
        <dbReference type="SAM" id="Phobius"/>
    </source>
</evidence>
<gene>
    <name evidence="9" type="ORF">D7Z96_19625</name>
</gene>
<comment type="similarity">
    <text evidence="7">Belongs to the drug/metabolite transporter (DMT) superfamily. Small multidrug resistance (SMR) (TC 2.A.7.1) family.</text>
</comment>
<dbReference type="GO" id="GO:0031460">
    <property type="term" value="P:glycine betaine transport"/>
    <property type="evidence" value="ECO:0007669"/>
    <property type="project" value="TreeGrafter"/>
</dbReference>
<organism evidence="9 10">
    <name type="scientific">Pseudarthrobacter phenanthrenivorans</name>
    <name type="common">Arthrobacter phenanthrenivorans</name>
    <dbReference type="NCBI Taxonomy" id="361575"/>
    <lineage>
        <taxon>Bacteria</taxon>
        <taxon>Bacillati</taxon>
        <taxon>Actinomycetota</taxon>
        <taxon>Actinomycetes</taxon>
        <taxon>Micrococcales</taxon>
        <taxon>Micrococcaceae</taxon>
        <taxon>Pseudarthrobacter</taxon>
    </lineage>
</organism>
<dbReference type="GO" id="GO:0015297">
    <property type="term" value="F:antiporter activity"/>
    <property type="evidence" value="ECO:0007669"/>
    <property type="project" value="TreeGrafter"/>
</dbReference>
<keyword evidence="4 7" id="KW-0812">Transmembrane</keyword>
<dbReference type="Pfam" id="PF00893">
    <property type="entry name" value="Multi_Drug_Res"/>
    <property type="match status" value="1"/>
</dbReference>
<dbReference type="SUPFAM" id="SSF103481">
    <property type="entry name" value="Multidrug resistance efflux transporter EmrE"/>
    <property type="match status" value="1"/>
</dbReference>
<dbReference type="Proteomes" id="UP000273159">
    <property type="component" value="Unassembled WGS sequence"/>
</dbReference>
<proteinExistence type="inferred from homology"/>
<dbReference type="EMBL" id="RBNH01000029">
    <property type="protein sequence ID" value="RKO19976.1"/>
    <property type="molecule type" value="Genomic_DNA"/>
</dbReference>
<dbReference type="GO" id="GO:0015199">
    <property type="term" value="F:amino-acid betaine transmembrane transporter activity"/>
    <property type="evidence" value="ECO:0007669"/>
    <property type="project" value="TreeGrafter"/>
</dbReference>
<evidence type="ECO:0000256" key="6">
    <source>
        <dbReference type="ARBA" id="ARBA00023136"/>
    </source>
</evidence>
<comment type="caution">
    <text evidence="9">The sequence shown here is derived from an EMBL/GenBank/DDBJ whole genome shotgun (WGS) entry which is preliminary data.</text>
</comment>
<name>A0A3B0EYY4_PSEPS</name>
<dbReference type="GO" id="GO:0015220">
    <property type="term" value="F:choline transmembrane transporter activity"/>
    <property type="evidence" value="ECO:0007669"/>
    <property type="project" value="TreeGrafter"/>
</dbReference>
<comment type="subcellular location">
    <subcellularLocation>
        <location evidence="1 7">Cell membrane</location>
        <topology evidence="1 7">Multi-pass membrane protein</topology>
    </subcellularLocation>
</comment>
<evidence type="ECO:0000313" key="9">
    <source>
        <dbReference type="EMBL" id="RKO19976.1"/>
    </source>
</evidence>
<dbReference type="PANTHER" id="PTHR30561:SF1">
    <property type="entry name" value="MULTIDRUG TRANSPORTER EMRE"/>
    <property type="match status" value="1"/>
</dbReference>
<feature type="transmembrane region" description="Helical" evidence="8">
    <location>
        <begin position="82"/>
        <end position="100"/>
    </location>
</feature>
<reference evidence="9 10" key="1">
    <citation type="submission" date="2018-10" db="EMBL/GenBank/DDBJ databases">
        <title>Genome-guide identification and characterization of bacteria that degrade polycyclic aromatic hydrocarbons and resist hexavalent chromium simultaneously.</title>
        <authorList>
            <person name="Feng H."/>
        </authorList>
    </citation>
    <scope>NUCLEOTIDE SEQUENCE [LARGE SCALE GENOMIC DNA]</scope>
    <source>
        <strain evidence="9 10">J015</strain>
    </source>
</reference>
<dbReference type="InterPro" id="IPR037185">
    <property type="entry name" value="EmrE-like"/>
</dbReference>
<keyword evidence="6 8" id="KW-0472">Membrane</keyword>
<evidence type="ECO:0000313" key="10">
    <source>
        <dbReference type="Proteomes" id="UP000273159"/>
    </source>
</evidence>
<feature type="transmembrane region" description="Helical" evidence="8">
    <location>
        <begin position="56"/>
        <end position="76"/>
    </location>
</feature>
<dbReference type="GO" id="GO:0005886">
    <property type="term" value="C:plasma membrane"/>
    <property type="evidence" value="ECO:0007669"/>
    <property type="project" value="UniProtKB-SubCell"/>
</dbReference>
<dbReference type="InterPro" id="IPR045324">
    <property type="entry name" value="Small_multidrug_res"/>
</dbReference>
<protein>
    <submittedName>
        <fullName evidence="9">QacE family quaternary ammonium compound efflux SMR transporter</fullName>
    </submittedName>
</protein>
<feature type="transmembrane region" description="Helical" evidence="8">
    <location>
        <begin position="29"/>
        <end position="49"/>
    </location>
</feature>